<name>A0ABS8WRU7_DATST</name>
<reference evidence="1 2" key="1">
    <citation type="journal article" date="2021" name="BMC Genomics">
        <title>Datura genome reveals duplications of psychoactive alkaloid biosynthetic genes and high mutation rate following tissue culture.</title>
        <authorList>
            <person name="Rajewski A."/>
            <person name="Carter-House D."/>
            <person name="Stajich J."/>
            <person name="Litt A."/>
        </authorList>
    </citation>
    <scope>NUCLEOTIDE SEQUENCE [LARGE SCALE GENOMIC DNA]</scope>
    <source>
        <strain evidence="1">AR-01</strain>
    </source>
</reference>
<dbReference type="PANTHER" id="PTHR45890">
    <property type="entry name" value="AARF DOMAIN CONTAINING KINASE 2 (PREDICTED)"/>
    <property type="match status" value="1"/>
</dbReference>
<dbReference type="PANTHER" id="PTHR45890:SF24">
    <property type="entry name" value="SERINE_THREONINE-PROTEIN KINASE ABKC-RELATED"/>
    <property type="match status" value="1"/>
</dbReference>
<protein>
    <submittedName>
        <fullName evidence="1">Uncharacterized protein</fullName>
    </submittedName>
</protein>
<sequence length="288" mass="32383">MVLLKELLNQLKRVREVSIQKKNMDCLLGSEYVLLDIDITYASFTGEKDLLLLEDIGHQIQNGLCNNFHKILSGTSSSIPRAHHAQLAWRSFLLNSLLYKGRTFSPLSRIAQAVGLALFRSFPIVPSIFALTSQKNIVAAETVTDMDLSSLKNAFYLCGHTSFTQLILSVFEGAILLVRSLYLVILFSPSIAMAPFADVLGPRFREIWLQVLHRTLERAGLAFIKWGQWAATRPYFFPRDLCAVLSQLHSKAPEHNFTFTKKSIEEAFGRKLSDISTSSRRPPLGPEV</sequence>
<dbReference type="InterPro" id="IPR052402">
    <property type="entry name" value="ADCK_kinase"/>
</dbReference>
<accession>A0ABS8WRU7</accession>
<gene>
    <name evidence="1" type="ORF">HAX54_051852</name>
</gene>
<dbReference type="EMBL" id="JACEIK010009306">
    <property type="protein sequence ID" value="MCE3052202.1"/>
    <property type="molecule type" value="Genomic_DNA"/>
</dbReference>
<dbReference type="Proteomes" id="UP000823775">
    <property type="component" value="Unassembled WGS sequence"/>
</dbReference>
<evidence type="ECO:0000313" key="2">
    <source>
        <dbReference type="Proteomes" id="UP000823775"/>
    </source>
</evidence>
<comment type="caution">
    <text evidence="1">The sequence shown here is derived from an EMBL/GenBank/DDBJ whole genome shotgun (WGS) entry which is preliminary data.</text>
</comment>
<proteinExistence type="predicted"/>
<keyword evidence="2" id="KW-1185">Reference proteome</keyword>
<organism evidence="1 2">
    <name type="scientific">Datura stramonium</name>
    <name type="common">Jimsonweed</name>
    <name type="synonym">Common thornapple</name>
    <dbReference type="NCBI Taxonomy" id="4076"/>
    <lineage>
        <taxon>Eukaryota</taxon>
        <taxon>Viridiplantae</taxon>
        <taxon>Streptophyta</taxon>
        <taxon>Embryophyta</taxon>
        <taxon>Tracheophyta</taxon>
        <taxon>Spermatophyta</taxon>
        <taxon>Magnoliopsida</taxon>
        <taxon>eudicotyledons</taxon>
        <taxon>Gunneridae</taxon>
        <taxon>Pentapetalae</taxon>
        <taxon>asterids</taxon>
        <taxon>lamiids</taxon>
        <taxon>Solanales</taxon>
        <taxon>Solanaceae</taxon>
        <taxon>Solanoideae</taxon>
        <taxon>Datureae</taxon>
        <taxon>Datura</taxon>
    </lineage>
</organism>
<evidence type="ECO:0000313" key="1">
    <source>
        <dbReference type="EMBL" id="MCE3052202.1"/>
    </source>
</evidence>